<dbReference type="AlphaFoldDB" id="A0AAV9RZP6"/>
<accession>A0AAV9RZP6</accession>
<dbReference type="EMBL" id="JAHHUM010001170">
    <property type="protein sequence ID" value="KAK5614192.1"/>
    <property type="molecule type" value="Genomic_DNA"/>
</dbReference>
<organism evidence="1 2">
    <name type="scientific">Crenichthys baileyi</name>
    <name type="common">White River springfish</name>
    <dbReference type="NCBI Taxonomy" id="28760"/>
    <lineage>
        <taxon>Eukaryota</taxon>
        <taxon>Metazoa</taxon>
        <taxon>Chordata</taxon>
        <taxon>Craniata</taxon>
        <taxon>Vertebrata</taxon>
        <taxon>Euteleostomi</taxon>
        <taxon>Actinopterygii</taxon>
        <taxon>Neopterygii</taxon>
        <taxon>Teleostei</taxon>
        <taxon>Neoteleostei</taxon>
        <taxon>Acanthomorphata</taxon>
        <taxon>Ovalentaria</taxon>
        <taxon>Atherinomorphae</taxon>
        <taxon>Cyprinodontiformes</taxon>
        <taxon>Goodeidae</taxon>
        <taxon>Crenichthys</taxon>
    </lineage>
</organism>
<comment type="caution">
    <text evidence="1">The sequence shown here is derived from an EMBL/GenBank/DDBJ whole genome shotgun (WGS) entry which is preliminary data.</text>
</comment>
<keyword evidence="2" id="KW-1185">Reference proteome</keyword>
<protein>
    <submittedName>
        <fullName evidence="1">Uncharacterized protein</fullName>
    </submittedName>
</protein>
<reference evidence="1 2" key="1">
    <citation type="submission" date="2021-06" db="EMBL/GenBank/DDBJ databases">
        <authorList>
            <person name="Palmer J.M."/>
        </authorList>
    </citation>
    <scope>NUCLEOTIDE SEQUENCE [LARGE SCALE GENOMIC DNA]</scope>
    <source>
        <strain evidence="1 2">MEX-2019</strain>
        <tissue evidence="1">Muscle</tissue>
    </source>
</reference>
<dbReference type="Proteomes" id="UP001311232">
    <property type="component" value="Unassembled WGS sequence"/>
</dbReference>
<sequence length="146" mass="16178">MPNCFAHINGHQAYYSSVPVFLGISLFTSLLSSFQTNFPVCNLFLDSSALPPRSQSSLKNSTQDSLCESPHCTSGCSSGCSSGSCCPPALYHLSRLLLEERTRKFLPTSTTHHHLSLCWYIHHYPLKLHHLPNSKPSVLSIIFIIS</sequence>
<gene>
    <name evidence="1" type="ORF">CRENBAI_007850</name>
</gene>
<name>A0AAV9RZP6_9TELE</name>
<proteinExistence type="predicted"/>
<evidence type="ECO:0000313" key="2">
    <source>
        <dbReference type="Proteomes" id="UP001311232"/>
    </source>
</evidence>
<evidence type="ECO:0000313" key="1">
    <source>
        <dbReference type="EMBL" id="KAK5614192.1"/>
    </source>
</evidence>